<sequence>ANELGNKAASPALVVDMDCVYGAVASCLGLSGDYGLADILSYDGQIDDELIVSTATVYSPALHVLLSPASVDHTDPAALNYDRLASALDAFQLAYYHTVLDAARVPMSMAAALASASKLTLLVLQLNVKDLANARAMLDVLTRHGIESEVVMPLANRYHKRNQMITLEEAEKALGIPVRRVCNDFASASRSINYGQPLAEAAPRSSLRRELQGLAVQLVNSQGAADRADRR</sequence>
<dbReference type="EMBL" id="LAZR01042862">
    <property type="protein sequence ID" value="KKL08476.1"/>
    <property type="molecule type" value="Genomic_DNA"/>
</dbReference>
<comment type="caution">
    <text evidence="1">The sequence shown here is derived from an EMBL/GenBank/DDBJ whole genome shotgun (WGS) entry which is preliminary data.</text>
</comment>
<reference evidence="1" key="1">
    <citation type="journal article" date="2015" name="Nature">
        <title>Complex archaea that bridge the gap between prokaryotes and eukaryotes.</title>
        <authorList>
            <person name="Spang A."/>
            <person name="Saw J.H."/>
            <person name="Jorgensen S.L."/>
            <person name="Zaremba-Niedzwiedzka K."/>
            <person name="Martijn J."/>
            <person name="Lind A.E."/>
            <person name="van Eijk R."/>
            <person name="Schleper C."/>
            <person name="Guy L."/>
            <person name="Ettema T.J."/>
        </authorList>
    </citation>
    <scope>NUCLEOTIDE SEQUENCE</scope>
</reference>
<gene>
    <name evidence="1" type="ORF">LCGC14_2575470</name>
</gene>
<dbReference type="InterPro" id="IPR027417">
    <property type="entry name" value="P-loop_NTPase"/>
</dbReference>
<dbReference type="SUPFAM" id="SSF52540">
    <property type="entry name" value="P-loop containing nucleoside triphosphate hydrolases"/>
    <property type="match status" value="1"/>
</dbReference>
<feature type="non-terminal residue" evidence="1">
    <location>
        <position position="1"/>
    </location>
</feature>
<evidence type="ECO:0000313" key="1">
    <source>
        <dbReference type="EMBL" id="KKL08476.1"/>
    </source>
</evidence>
<dbReference type="AlphaFoldDB" id="A0A0F9CS64"/>
<accession>A0A0F9CS64</accession>
<evidence type="ECO:0008006" key="2">
    <source>
        <dbReference type="Google" id="ProtNLM"/>
    </source>
</evidence>
<name>A0A0F9CS64_9ZZZZ</name>
<dbReference type="Gene3D" id="3.40.50.300">
    <property type="entry name" value="P-loop containing nucleotide triphosphate hydrolases"/>
    <property type="match status" value="1"/>
</dbReference>
<organism evidence="1">
    <name type="scientific">marine sediment metagenome</name>
    <dbReference type="NCBI Taxonomy" id="412755"/>
    <lineage>
        <taxon>unclassified sequences</taxon>
        <taxon>metagenomes</taxon>
        <taxon>ecological metagenomes</taxon>
    </lineage>
</organism>
<proteinExistence type="predicted"/>
<protein>
    <recommendedName>
        <fullName evidence="2">AAA domain-containing protein</fullName>
    </recommendedName>
</protein>